<comment type="caution">
    <text evidence="2">The sequence shown here is derived from an EMBL/GenBank/DDBJ whole genome shotgun (WGS) entry which is preliminary data.</text>
</comment>
<gene>
    <name evidence="2" type="ORF">HYY20_11650</name>
</gene>
<evidence type="ECO:0000259" key="1">
    <source>
        <dbReference type="Pfam" id="PF10047"/>
    </source>
</evidence>
<evidence type="ECO:0000313" key="3">
    <source>
        <dbReference type="Proteomes" id="UP000769766"/>
    </source>
</evidence>
<evidence type="ECO:0000313" key="2">
    <source>
        <dbReference type="EMBL" id="MBI2877525.1"/>
    </source>
</evidence>
<dbReference type="InterPro" id="IPR018739">
    <property type="entry name" value="DUF2281"/>
</dbReference>
<dbReference type="EMBL" id="JACPRF010000357">
    <property type="protein sequence ID" value="MBI2877525.1"/>
    <property type="molecule type" value="Genomic_DNA"/>
</dbReference>
<dbReference type="Pfam" id="PF10047">
    <property type="entry name" value="DUF2281"/>
    <property type="match status" value="1"/>
</dbReference>
<reference evidence="2" key="1">
    <citation type="submission" date="2020-07" db="EMBL/GenBank/DDBJ databases">
        <title>Huge and variable diversity of episymbiotic CPR bacteria and DPANN archaea in groundwater ecosystems.</title>
        <authorList>
            <person name="He C.Y."/>
            <person name="Keren R."/>
            <person name="Whittaker M."/>
            <person name="Farag I.F."/>
            <person name="Doudna J."/>
            <person name="Cate J.H.D."/>
            <person name="Banfield J.F."/>
        </authorList>
    </citation>
    <scope>NUCLEOTIDE SEQUENCE</scope>
    <source>
        <strain evidence="2">NC_groundwater_672_Ag_B-0.1um_62_36</strain>
    </source>
</reference>
<organism evidence="2 3">
    <name type="scientific">Tectimicrobiota bacterium</name>
    <dbReference type="NCBI Taxonomy" id="2528274"/>
    <lineage>
        <taxon>Bacteria</taxon>
        <taxon>Pseudomonadati</taxon>
        <taxon>Nitrospinota/Tectimicrobiota group</taxon>
        <taxon>Candidatus Tectimicrobiota</taxon>
    </lineage>
</organism>
<name>A0A932G1R1_UNCTE</name>
<feature type="domain" description="DUF2281" evidence="1">
    <location>
        <begin position="51"/>
        <end position="81"/>
    </location>
</feature>
<accession>A0A932G1R1</accession>
<protein>
    <recommendedName>
        <fullName evidence="1">DUF2281 domain-containing protein</fullName>
    </recommendedName>
</protein>
<dbReference type="Proteomes" id="UP000769766">
    <property type="component" value="Unassembled WGS sequence"/>
</dbReference>
<sequence>MALLELEGEGETHIVGRDHDGRYGGRSSPVWQCTWEKVMGQELRKLSEQDILEKIKRLGPQQVAEVVDFIEFLAERRHRESPLVRFLNETSESRVGLEEVRRRLAKIPGKMSDMVRELRDERG</sequence>
<proteinExistence type="predicted"/>
<dbReference type="AlphaFoldDB" id="A0A932G1R1"/>